<dbReference type="CDD" id="cd03257">
    <property type="entry name" value="ABC_NikE_OppD_transporters"/>
    <property type="match status" value="1"/>
</dbReference>
<dbReference type="Proteomes" id="UP000280960">
    <property type="component" value="Chromosome"/>
</dbReference>
<dbReference type="PANTHER" id="PTHR43297">
    <property type="entry name" value="OLIGOPEPTIDE TRANSPORT ATP-BINDING PROTEIN APPD"/>
    <property type="match status" value="1"/>
</dbReference>
<dbReference type="InterPro" id="IPR017871">
    <property type="entry name" value="ABC_transporter-like_CS"/>
</dbReference>
<comment type="subcellular location">
    <subcellularLocation>
        <location evidence="1">Cell membrane</location>
        <topology evidence="1">Peripheral membrane protein</topology>
    </subcellularLocation>
</comment>
<dbReference type="GO" id="GO:0016887">
    <property type="term" value="F:ATP hydrolysis activity"/>
    <property type="evidence" value="ECO:0007669"/>
    <property type="project" value="InterPro"/>
</dbReference>
<comment type="similarity">
    <text evidence="2">Belongs to the ABC transporter superfamily.</text>
</comment>
<dbReference type="SMART" id="SM00382">
    <property type="entry name" value="AAA"/>
    <property type="match status" value="1"/>
</dbReference>
<dbReference type="SUPFAM" id="SSF52540">
    <property type="entry name" value="P-loop containing nucleoside triphosphate hydrolases"/>
    <property type="match status" value="1"/>
</dbReference>
<keyword evidence="4" id="KW-1003">Cell membrane</keyword>
<name>A0A3G2R306_9FIRM</name>
<evidence type="ECO:0000256" key="6">
    <source>
        <dbReference type="ARBA" id="ARBA00022840"/>
    </source>
</evidence>
<dbReference type="PROSITE" id="PS00211">
    <property type="entry name" value="ABC_TRANSPORTER_1"/>
    <property type="match status" value="1"/>
</dbReference>
<feature type="domain" description="ABC transporter" evidence="8">
    <location>
        <begin position="7"/>
        <end position="256"/>
    </location>
</feature>
<dbReference type="InterPro" id="IPR003593">
    <property type="entry name" value="AAA+_ATPase"/>
</dbReference>
<keyword evidence="5" id="KW-0547">Nucleotide-binding</keyword>
<dbReference type="Gene3D" id="3.40.50.300">
    <property type="entry name" value="P-loop containing nucleotide triphosphate hydrolases"/>
    <property type="match status" value="1"/>
</dbReference>
<keyword evidence="7" id="KW-0472">Membrane</keyword>
<evidence type="ECO:0000256" key="1">
    <source>
        <dbReference type="ARBA" id="ARBA00004202"/>
    </source>
</evidence>
<proteinExistence type="inferred from homology"/>
<evidence type="ECO:0000259" key="8">
    <source>
        <dbReference type="PROSITE" id="PS50893"/>
    </source>
</evidence>
<evidence type="ECO:0000256" key="5">
    <source>
        <dbReference type="ARBA" id="ARBA00022741"/>
    </source>
</evidence>
<gene>
    <name evidence="9" type="ORF">D2962_03295</name>
</gene>
<protein>
    <submittedName>
        <fullName evidence="9">ABC transporter ATP-binding protein</fullName>
    </submittedName>
</protein>
<dbReference type="EMBL" id="CP033169">
    <property type="protein sequence ID" value="AYO29762.1"/>
    <property type="molecule type" value="Genomic_DNA"/>
</dbReference>
<evidence type="ECO:0000256" key="7">
    <source>
        <dbReference type="ARBA" id="ARBA00023136"/>
    </source>
</evidence>
<sequence length="331" mass="37013">MDNYFEIKDLKVGFKTFEGIKKVLDLEFLSICKGETFGLVGESGSGKSVLALTILGLLPIPPGIIESGQILYGGEDLLKKREEEMRKIRGKKISMIFQDPMSTLNPVFTVGEQIIRVIRNNEGINRKQAEKKALEMIELVKLPDAKNILMKYPHELSGGQRQRIIIAIALSCGAEFIIADEPTRNLDVTIQAGILKLMSELKKELNITVLFIANNLGLVSAVCNRVGILHEGRIVETGTVKEVIKDPKHPYTVTLLKAIPRNREEKIDLSRILVRREHGQETNGCRYYDRCPERFEECNKSNPSLTPVDGSHLVACLKAFERSGINEQTAS</sequence>
<dbReference type="NCBIfam" id="TIGR01727">
    <property type="entry name" value="oligo_HPY"/>
    <property type="match status" value="1"/>
</dbReference>
<evidence type="ECO:0000313" key="10">
    <source>
        <dbReference type="Proteomes" id="UP000280960"/>
    </source>
</evidence>
<dbReference type="KEGG" id="bacg:D2962_03295"/>
<dbReference type="GO" id="GO:0005524">
    <property type="term" value="F:ATP binding"/>
    <property type="evidence" value="ECO:0007669"/>
    <property type="project" value="UniProtKB-KW"/>
</dbReference>
<keyword evidence="10" id="KW-1185">Reference proteome</keyword>
<evidence type="ECO:0000256" key="4">
    <source>
        <dbReference type="ARBA" id="ARBA00022475"/>
    </source>
</evidence>
<dbReference type="GO" id="GO:0015833">
    <property type="term" value="P:peptide transport"/>
    <property type="evidence" value="ECO:0007669"/>
    <property type="project" value="InterPro"/>
</dbReference>
<organism evidence="9 10">
    <name type="scientific">Biomaibacter acetigenes</name>
    <dbReference type="NCBI Taxonomy" id="2316383"/>
    <lineage>
        <taxon>Bacteria</taxon>
        <taxon>Bacillati</taxon>
        <taxon>Bacillota</taxon>
        <taxon>Clostridia</taxon>
        <taxon>Thermosediminibacterales</taxon>
        <taxon>Tepidanaerobacteraceae</taxon>
        <taxon>Biomaibacter</taxon>
    </lineage>
</organism>
<dbReference type="PANTHER" id="PTHR43297:SF2">
    <property type="entry name" value="DIPEPTIDE TRANSPORT ATP-BINDING PROTEIN DPPD"/>
    <property type="match status" value="1"/>
</dbReference>
<dbReference type="GO" id="GO:0005886">
    <property type="term" value="C:plasma membrane"/>
    <property type="evidence" value="ECO:0007669"/>
    <property type="project" value="UniProtKB-SubCell"/>
</dbReference>
<dbReference type="PROSITE" id="PS50893">
    <property type="entry name" value="ABC_TRANSPORTER_2"/>
    <property type="match status" value="1"/>
</dbReference>
<dbReference type="AlphaFoldDB" id="A0A3G2R306"/>
<dbReference type="Pfam" id="PF00005">
    <property type="entry name" value="ABC_tran"/>
    <property type="match status" value="1"/>
</dbReference>
<dbReference type="InterPro" id="IPR050388">
    <property type="entry name" value="ABC_Ni/Peptide_Import"/>
</dbReference>
<evidence type="ECO:0000256" key="2">
    <source>
        <dbReference type="ARBA" id="ARBA00005417"/>
    </source>
</evidence>
<dbReference type="FunFam" id="3.40.50.300:FF:000016">
    <property type="entry name" value="Oligopeptide ABC transporter ATP-binding component"/>
    <property type="match status" value="1"/>
</dbReference>
<keyword evidence="6 9" id="KW-0067">ATP-binding</keyword>
<evidence type="ECO:0000313" key="9">
    <source>
        <dbReference type="EMBL" id="AYO29762.1"/>
    </source>
</evidence>
<reference evidence="9 10" key="1">
    <citation type="submission" date="2018-10" db="EMBL/GenBank/DDBJ databases">
        <authorList>
            <person name="Zhang X."/>
        </authorList>
    </citation>
    <scope>NUCLEOTIDE SEQUENCE [LARGE SCALE GENOMIC DNA]</scope>
    <source>
        <strain evidence="9 10">SK-G1</strain>
    </source>
</reference>
<dbReference type="InterPro" id="IPR013563">
    <property type="entry name" value="Oligopep_ABC_C"/>
</dbReference>
<evidence type="ECO:0000256" key="3">
    <source>
        <dbReference type="ARBA" id="ARBA00022448"/>
    </source>
</evidence>
<dbReference type="InterPro" id="IPR003439">
    <property type="entry name" value="ABC_transporter-like_ATP-bd"/>
</dbReference>
<accession>A0A3G2R306</accession>
<dbReference type="InterPro" id="IPR027417">
    <property type="entry name" value="P-loop_NTPase"/>
</dbReference>
<dbReference type="RefSeq" id="WP_122014133.1">
    <property type="nucleotide sequence ID" value="NZ_CP033169.1"/>
</dbReference>
<keyword evidence="3" id="KW-0813">Transport</keyword>
<dbReference type="Pfam" id="PF08352">
    <property type="entry name" value="oligo_HPY"/>
    <property type="match status" value="1"/>
</dbReference>